<name>A0AA42FM77_9GAMM</name>
<protein>
    <submittedName>
        <fullName evidence="1">Uncharacterized protein</fullName>
    </submittedName>
</protein>
<reference evidence="1" key="1">
    <citation type="submission" date="2023-03" db="EMBL/GenBank/DDBJ databases">
        <title>a new species belonging to Providencia genus.</title>
        <authorList>
            <person name="Yang W."/>
            <person name="Hu F."/>
            <person name="Shen S."/>
            <person name="Ding L."/>
            <person name="Yin D."/>
        </authorList>
    </citation>
    <scope>NUCLEOTIDE SEQUENCE</scope>
    <source>
        <strain evidence="1">CRE-3FA-0001</strain>
    </source>
</reference>
<dbReference type="RefSeq" id="WP_042843970.1">
    <property type="nucleotide sequence ID" value="NZ_JARRYG010000009.1"/>
</dbReference>
<comment type="caution">
    <text evidence="1">The sequence shown here is derived from an EMBL/GenBank/DDBJ whole genome shotgun (WGS) entry which is preliminary data.</text>
</comment>
<accession>A0AA42FM77</accession>
<keyword evidence="4" id="KW-1185">Reference proteome</keyword>
<evidence type="ECO:0000313" key="3">
    <source>
        <dbReference type="Proteomes" id="UP001156701"/>
    </source>
</evidence>
<dbReference type="Proteomes" id="UP001156701">
    <property type="component" value="Unassembled WGS sequence"/>
</dbReference>
<proteinExistence type="predicted"/>
<evidence type="ECO:0000313" key="1">
    <source>
        <dbReference type="EMBL" id="MDG4696610.1"/>
    </source>
</evidence>
<dbReference type="Proteomes" id="UP001176478">
    <property type="component" value="Unassembled WGS sequence"/>
</dbReference>
<dbReference type="EMBL" id="JAUQTG010000001">
    <property type="protein sequence ID" value="MDO7855070.1"/>
    <property type="molecule type" value="Genomic_DNA"/>
</dbReference>
<organism evidence="1 3">
    <name type="scientific">Providencia huashanensis</name>
    <dbReference type="NCBI Taxonomy" id="3037798"/>
    <lineage>
        <taxon>Bacteria</taxon>
        <taxon>Pseudomonadati</taxon>
        <taxon>Pseudomonadota</taxon>
        <taxon>Gammaproteobacteria</taxon>
        <taxon>Enterobacterales</taxon>
        <taxon>Morganellaceae</taxon>
        <taxon>Providencia</taxon>
    </lineage>
</organism>
<dbReference type="AlphaFoldDB" id="A0AA42FM77"/>
<sequence>MGNNCLFRCMQNRLPLHHGTVMVRLVTGFFIGDFSEMKLYRQAQVPPLTMSLKGAPLCFE</sequence>
<gene>
    <name evidence="1" type="ORF">P7V44_10205</name>
    <name evidence="2" type="ORF">Q5E86_01510</name>
</gene>
<evidence type="ECO:0000313" key="4">
    <source>
        <dbReference type="Proteomes" id="UP001176478"/>
    </source>
</evidence>
<dbReference type="EMBL" id="JARRYG010000009">
    <property type="protein sequence ID" value="MDG4696610.1"/>
    <property type="molecule type" value="Genomic_DNA"/>
</dbReference>
<reference evidence="2" key="2">
    <citation type="submission" date="2023-07" db="EMBL/GenBank/DDBJ databases">
        <authorList>
            <person name="Yang W."/>
            <person name="Chen J."/>
            <person name="Ji P."/>
            <person name="Hu F."/>
        </authorList>
    </citation>
    <scope>NUCLEOTIDE SEQUENCE</scope>
    <source>
        <strain evidence="2">CRE-138-0111</strain>
    </source>
</reference>
<evidence type="ECO:0000313" key="2">
    <source>
        <dbReference type="EMBL" id="MDO7855070.1"/>
    </source>
</evidence>
<reference evidence="2" key="3">
    <citation type="journal article" date="2024" name="Int. J. Antimicrob. Agents">
        <title>Identification of a novel Providencia species showing multi-drug-resistant in three patients with hospital-acquired infection.</title>
        <authorList>
            <person name="Yang W."/>
            <person name="Chen J."/>
            <person name="Yang F."/>
            <person name="Ji P."/>
            <person name="Shen S."/>
            <person name="Yin D."/>
            <person name="Hu F."/>
        </authorList>
    </citation>
    <scope>NUCLEOTIDE SEQUENCE</scope>
    <source>
        <strain evidence="2">CRE-138-0111</strain>
    </source>
</reference>